<keyword evidence="3" id="KW-1185">Reference proteome</keyword>
<dbReference type="RefSeq" id="WP_345608958.1">
    <property type="nucleotide sequence ID" value="NZ_BAABJV010000001.1"/>
</dbReference>
<dbReference type="Proteomes" id="UP001501147">
    <property type="component" value="Unassembled WGS sequence"/>
</dbReference>
<dbReference type="EMBL" id="BAABJV010000001">
    <property type="protein sequence ID" value="GAA4762882.1"/>
    <property type="molecule type" value="Genomic_DNA"/>
</dbReference>
<name>A0ABP8ZQ17_9ACTN</name>
<feature type="signal peptide" evidence="1">
    <location>
        <begin position="1"/>
        <end position="24"/>
    </location>
</feature>
<evidence type="ECO:0000313" key="3">
    <source>
        <dbReference type="Proteomes" id="UP001501147"/>
    </source>
</evidence>
<comment type="caution">
    <text evidence="2">The sequence shown here is derived from an EMBL/GenBank/DDBJ whole genome shotgun (WGS) entry which is preliminary data.</text>
</comment>
<gene>
    <name evidence="2" type="ORF">GCM10023329_05570</name>
</gene>
<reference evidence="3" key="1">
    <citation type="journal article" date="2019" name="Int. J. Syst. Evol. Microbiol.">
        <title>The Global Catalogue of Microorganisms (GCM) 10K type strain sequencing project: providing services to taxonomists for standard genome sequencing and annotation.</title>
        <authorList>
            <consortium name="The Broad Institute Genomics Platform"/>
            <consortium name="The Broad Institute Genome Sequencing Center for Infectious Disease"/>
            <person name="Wu L."/>
            <person name="Ma J."/>
        </authorList>
    </citation>
    <scope>NUCLEOTIDE SEQUENCE [LARGE SCALE GENOMIC DNA]</scope>
    <source>
        <strain evidence="3">JCM 18324</strain>
    </source>
</reference>
<keyword evidence="1" id="KW-0732">Signal</keyword>
<organism evidence="2 3">
    <name type="scientific">Streptomyces sanyensis</name>
    <dbReference type="NCBI Taxonomy" id="568869"/>
    <lineage>
        <taxon>Bacteria</taxon>
        <taxon>Bacillati</taxon>
        <taxon>Actinomycetota</taxon>
        <taxon>Actinomycetes</taxon>
        <taxon>Kitasatosporales</taxon>
        <taxon>Streptomycetaceae</taxon>
        <taxon>Streptomyces</taxon>
    </lineage>
</organism>
<evidence type="ECO:0008006" key="4">
    <source>
        <dbReference type="Google" id="ProtNLM"/>
    </source>
</evidence>
<feature type="chain" id="PRO_5046810985" description="Secreted protein" evidence="1">
    <location>
        <begin position="25"/>
        <end position="193"/>
    </location>
</feature>
<evidence type="ECO:0000313" key="2">
    <source>
        <dbReference type="EMBL" id="GAA4762882.1"/>
    </source>
</evidence>
<protein>
    <recommendedName>
        <fullName evidence="4">Secreted protein</fullName>
    </recommendedName>
</protein>
<accession>A0ABP8ZQ17</accession>
<proteinExistence type="predicted"/>
<sequence>MAGRYGRRAAALTALLVCGLAACAGEARPLSAEDIGRALPTDASLPDGWSLRHEPSTEDPLWAENKCRTFTGTKCPGIRAMGGAGVEDPRLRETGSGSYAGINILSFDTAEQAQAALQAKVGDSDLDLPLELETSADRTVATHRYTPLVGYSSRVALRIGPNFAYVAGNVVAPEDLNGLAQHVAERIREHSGG</sequence>
<dbReference type="PROSITE" id="PS51257">
    <property type="entry name" value="PROKAR_LIPOPROTEIN"/>
    <property type="match status" value="1"/>
</dbReference>
<evidence type="ECO:0000256" key="1">
    <source>
        <dbReference type="SAM" id="SignalP"/>
    </source>
</evidence>